<keyword evidence="21" id="KW-1185">Reference proteome</keyword>
<accession>A0ABR0CHN4</accession>
<dbReference type="SUPFAM" id="SSF57938">
    <property type="entry name" value="DnaJ/Hsp40 cysteine-rich domain"/>
    <property type="match status" value="1"/>
</dbReference>
<dbReference type="InterPro" id="IPR011009">
    <property type="entry name" value="Kinase-like_dom_sf"/>
</dbReference>
<dbReference type="InterPro" id="IPR018253">
    <property type="entry name" value="DnaJ_domain_CS"/>
</dbReference>
<dbReference type="PANTHER" id="PTHR27005">
    <property type="entry name" value="WALL-ASSOCIATED RECEPTOR KINASE-LIKE 21"/>
    <property type="match status" value="1"/>
</dbReference>
<comment type="subcellular location">
    <subcellularLocation>
        <location evidence="1">Membrane</location>
        <topology evidence="1">Single-pass type I membrane protein</topology>
    </subcellularLocation>
</comment>
<keyword evidence="7" id="KW-0547">Nucleotide-binding</keyword>
<sequence>MSSNPYGNSNQDCVILAIYGGCKLLFVIVNEPREVPTDDEEDIDGHIEREPNYTIDFSIFRLEEWHDDRITLGNERSWLKPRLWNGNFGSSRSIHGTAQLSRDYYDLLGVDKNATASEIKKAYYGVAKKLHPDTNKDDPEAEKKFQEVQKAYEVLKDEEKRQQYDQLGHDAFERVGNGEGPGFDPFGDGYNHFQDIFKNGDIFNIFNRDMGGEDVKISVELSFMEAVQGCTKTLSILTDLACDTCGGTGVPPGTRPETCKRCRGSGMIVSQNGPFTLQSTCPNCGGAGKIVKSFCKSCKGKRVVKGQKTVKLNVMAGVDNNDTIKIPRSGGADPDGNQPGDLYAMIKVREDPVFRREKADIHVDAVLSITQAMLGGTIKVPTLTGDVVVKVRPGTQPGQKVVLKKKGIKVRNSFTFGDEYVHLNVSIPTNLTQRQRQLIEEFGKEEQQGENEKGEDAAAAASVPLSRPGCQETCGNVTIPYPFGIGNECSGNSSFTVTCQNATTPFLSSINLEVVNISTRGTIRVKHPVSLMTCSNEQAARLLGRSLRNTPFTISSRRNSLAVLGCQNSVWLRANATTTIGGCMAVCEVNSTDSGCNGVNCCQTSIPEGLKELQFTYRSVSGTGNNRSCGYVFLADQKWFQEDYRTYRRLHDDLQNPFDEEFVYATMVLEWEFHSQRISPYGECQDPRTRYNRRNGYDMYVISSFLDRYESLNYQCQCQHGFEGNPYLLDGCHDIDECSGNSTRYHACGNGTCYNHIGYYSCWYPEDKPSRVKPALIGIGSGLGALLLLIGAFMSSKVIIKRIKDNRKQNFFKRNGGLLLEQQLSSTNNGVEKTKLFSSKELVRATDNYNANRILGRGGQGTVYKGMLTDGKIVAVKKSKKVEEGDLQVFINEVVILSQINHRNVVKLLGCCLETEVPLLVYEFIPNGTLFQHIHDPNDEVPLTWEMRVRIAKEIAGALSYLHSSASAPIYHRDIKSTNILLDDKYRAKVADFGTSRTVALDQTHLTTRVLGTFGYLDPEYFQSSQFTDKSDVYSFGVVMVELLTGEKAISSSSIRDEAGRSLVTHFLHSMEENHLFDVLDVLVLEADKREEIVAFAKIARRCLHLNGKGRPTMREVMVELEALQIMKETSDFQEIIQVDREYISVGISESFDFSSVAESTVLDTSTSTAHSHDSCPLLFDEP</sequence>
<dbReference type="PRINTS" id="PR00625">
    <property type="entry name" value="JDOMAIN"/>
</dbReference>
<evidence type="ECO:0000256" key="8">
    <source>
        <dbReference type="ARBA" id="ARBA00022771"/>
    </source>
</evidence>
<name>A0ABR0CHN4_9LAMI</name>
<organism evidence="20 21">
    <name type="scientific">Penstemon davidsonii</name>
    <dbReference type="NCBI Taxonomy" id="160366"/>
    <lineage>
        <taxon>Eukaryota</taxon>
        <taxon>Viridiplantae</taxon>
        <taxon>Streptophyta</taxon>
        <taxon>Embryophyta</taxon>
        <taxon>Tracheophyta</taxon>
        <taxon>Spermatophyta</taxon>
        <taxon>Magnoliopsida</taxon>
        <taxon>eudicotyledons</taxon>
        <taxon>Gunneridae</taxon>
        <taxon>Pentapetalae</taxon>
        <taxon>asterids</taxon>
        <taxon>lamiids</taxon>
        <taxon>Lamiales</taxon>
        <taxon>Plantaginaceae</taxon>
        <taxon>Cheloneae</taxon>
        <taxon>Penstemon</taxon>
    </lineage>
</organism>
<evidence type="ECO:0000256" key="2">
    <source>
        <dbReference type="ARBA" id="ARBA00022527"/>
    </source>
</evidence>
<feature type="domain" description="J" evidence="18">
    <location>
        <begin position="103"/>
        <end position="168"/>
    </location>
</feature>
<dbReference type="SUPFAM" id="SSF56112">
    <property type="entry name" value="Protein kinase-like (PK-like)"/>
    <property type="match status" value="1"/>
</dbReference>
<dbReference type="InterPro" id="IPR018097">
    <property type="entry name" value="EGF_Ca-bd_CS"/>
</dbReference>
<dbReference type="Pfam" id="PF00684">
    <property type="entry name" value="DnaJ_CXXCXGXG"/>
    <property type="match status" value="1"/>
</dbReference>
<keyword evidence="3" id="KW-0808">Transferase</keyword>
<dbReference type="SMART" id="SM00271">
    <property type="entry name" value="DnaJ"/>
    <property type="match status" value="1"/>
</dbReference>
<dbReference type="CDD" id="cd00054">
    <property type="entry name" value="EGF_CA"/>
    <property type="match status" value="1"/>
</dbReference>
<feature type="zinc finger region" description="CR-type" evidence="16">
    <location>
        <begin position="229"/>
        <end position="307"/>
    </location>
</feature>
<comment type="caution">
    <text evidence="20">The sequence shown here is derived from an EMBL/GenBank/DDBJ whole genome shotgun (WGS) entry which is preliminary data.</text>
</comment>
<dbReference type="InterPro" id="IPR025287">
    <property type="entry name" value="WAK_GUB"/>
</dbReference>
<reference evidence="20 21" key="1">
    <citation type="journal article" date="2023" name="bioRxiv">
        <title>Genome report: Whole genome sequence and annotation of Penstemon davidsonii.</title>
        <authorList>
            <person name="Ostevik K.L."/>
            <person name="Alabady M."/>
            <person name="Zhang M."/>
            <person name="Rausher M.D."/>
        </authorList>
    </citation>
    <scope>NUCLEOTIDE SEQUENCE [LARGE SCALE GENOMIC DNA]</scope>
    <source>
        <strain evidence="20">DNT005</strain>
        <tissue evidence="20">Whole leaf</tissue>
    </source>
</reference>
<dbReference type="InterPro" id="IPR001305">
    <property type="entry name" value="HSP_DnaJ_Cys-rich_dom"/>
</dbReference>
<evidence type="ECO:0000256" key="7">
    <source>
        <dbReference type="ARBA" id="ARBA00022741"/>
    </source>
</evidence>
<keyword evidence="2" id="KW-0723">Serine/threonine-protein kinase</keyword>
<dbReference type="Gene3D" id="2.10.25.10">
    <property type="entry name" value="Laminin"/>
    <property type="match status" value="1"/>
</dbReference>
<dbReference type="SUPFAM" id="SSF46565">
    <property type="entry name" value="Chaperone J-domain"/>
    <property type="match status" value="1"/>
</dbReference>
<dbReference type="PROSITE" id="PS50076">
    <property type="entry name" value="DNAJ_2"/>
    <property type="match status" value="1"/>
</dbReference>
<comment type="catalytic activity">
    <reaction evidence="15">
        <text>L-threonyl-[protein] + ATP = O-phospho-L-threonyl-[protein] + ADP + H(+)</text>
        <dbReference type="Rhea" id="RHEA:46608"/>
        <dbReference type="Rhea" id="RHEA-COMP:11060"/>
        <dbReference type="Rhea" id="RHEA-COMP:11605"/>
        <dbReference type="ChEBI" id="CHEBI:15378"/>
        <dbReference type="ChEBI" id="CHEBI:30013"/>
        <dbReference type="ChEBI" id="CHEBI:30616"/>
        <dbReference type="ChEBI" id="CHEBI:61977"/>
        <dbReference type="ChEBI" id="CHEBI:456216"/>
    </reaction>
</comment>
<comment type="catalytic activity">
    <reaction evidence="14">
        <text>L-seryl-[protein] + ATP = O-phospho-L-seryl-[protein] + ADP + H(+)</text>
        <dbReference type="Rhea" id="RHEA:17989"/>
        <dbReference type="Rhea" id="RHEA-COMP:9863"/>
        <dbReference type="Rhea" id="RHEA-COMP:11604"/>
        <dbReference type="ChEBI" id="CHEBI:15378"/>
        <dbReference type="ChEBI" id="CHEBI:29999"/>
        <dbReference type="ChEBI" id="CHEBI:30616"/>
        <dbReference type="ChEBI" id="CHEBI:83421"/>
        <dbReference type="ChEBI" id="CHEBI:456216"/>
    </reaction>
</comment>
<keyword evidence="4 16" id="KW-0479">Metal-binding</keyword>
<dbReference type="PROSITE" id="PS00108">
    <property type="entry name" value="PROTEIN_KINASE_ST"/>
    <property type="match status" value="1"/>
</dbReference>
<dbReference type="InterPro" id="IPR008971">
    <property type="entry name" value="HSP40/DnaJ_pept-bd"/>
</dbReference>
<dbReference type="InterPro" id="IPR008271">
    <property type="entry name" value="Ser/Thr_kinase_AS"/>
</dbReference>
<evidence type="ECO:0000256" key="5">
    <source>
        <dbReference type="ARBA" id="ARBA00022729"/>
    </source>
</evidence>
<dbReference type="InterPro" id="IPR045274">
    <property type="entry name" value="WAK-like"/>
</dbReference>
<dbReference type="EMBL" id="JAYDYQ010002688">
    <property type="protein sequence ID" value="KAK4476407.1"/>
    <property type="molecule type" value="Genomic_DNA"/>
</dbReference>
<dbReference type="PROSITE" id="PS51188">
    <property type="entry name" value="ZF_CR"/>
    <property type="match status" value="1"/>
</dbReference>
<dbReference type="CDD" id="cd14066">
    <property type="entry name" value="STKc_IRAK"/>
    <property type="match status" value="1"/>
</dbReference>
<dbReference type="PROSITE" id="PS01187">
    <property type="entry name" value="EGF_CA"/>
    <property type="match status" value="1"/>
</dbReference>
<keyword evidence="10 16" id="KW-0862">Zinc</keyword>
<keyword evidence="5" id="KW-0732">Signal</keyword>
<evidence type="ECO:0000256" key="11">
    <source>
        <dbReference type="ARBA" id="ARBA00022840"/>
    </source>
</evidence>
<dbReference type="PROSITE" id="PS50011">
    <property type="entry name" value="PROTEIN_KINASE_DOM"/>
    <property type="match status" value="1"/>
</dbReference>
<dbReference type="InterPro" id="IPR000719">
    <property type="entry name" value="Prot_kinase_dom"/>
</dbReference>
<dbReference type="Gene3D" id="3.30.200.20">
    <property type="entry name" value="Phosphorylase Kinase, domain 1"/>
    <property type="match status" value="1"/>
</dbReference>
<dbReference type="Pfam" id="PF01556">
    <property type="entry name" value="DnaJ_C"/>
    <property type="match status" value="1"/>
</dbReference>
<dbReference type="Gene3D" id="1.10.510.10">
    <property type="entry name" value="Transferase(Phosphotransferase) domain 1"/>
    <property type="match status" value="1"/>
</dbReference>
<evidence type="ECO:0000256" key="9">
    <source>
        <dbReference type="ARBA" id="ARBA00022777"/>
    </source>
</evidence>
<dbReference type="InterPro" id="IPR036410">
    <property type="entry name" value="HSP_DnaJ_Cys-rich_dom_sf"/>
</dbReference>
<keyword evidence="13" id="KW-0325">Glycoprotein</keyword>
<evidence type="ECO:0000256" key="16">
    <source>
        <dbReference type="PROSITE-ProRule" id="PRU00546"/>
    </source>
</evidence>
<dbReference type="InterPro" id="IPR002939">
    <property type="entry name" value="DnaJ_C"/>
</dbReference>
<evidence type="ECO:0000259" key="18">
    <source>
        <dbReference type="PROSITE" id="PS50076"/>
    </source>
</evidence>
<evidence type="ECO:0000256" key="15">
    <source>
        <dbReference type="ARBA" id="ARBA00047951"/>
    </source>
</evidence>
<dbReference type="CDD" id="cd10747">
    <property type="entry name" value="DnaJ_C"/>
    <property type="match status" value="1"/>
</dbReference>
<feature type="domain" description="Protein kinase" evidence="17">
    <location>
        <begin position="849"/>
        <end position="1124"/>
    </location>
</feature>
<dbReference type="Pfam" id="PF00069">
    <property type="entry name" value="Pkinase"/>
    <property type="match status" value="1"/>
</dbReference>
<dbReference type="CDD" id="cd06257">
    <property type="entry name" value="DnaJ"/>
    <property type="match status" value="1"/>
</dbReference>
<keyword evidence="6" id="KW-0677">Repeat</keyword>
<evidence type="ECO:0000259" key="19">
    <source>
        <dbReference type="PROSITE" id="PS51188"/>
    </source>
</evidence>
<evidence type="ECO:0000256" key="10">
    <source>
        <dbReference type="ARBA" id="ARBA00022833"/>
    </source>
</evidence>
<gene>
    <name evidence="20" type="ORF">RD792_015558</name>
</gene>
<dbReference type="Pfam" id="PF00226">
    <property type="entry name" value="DnaJ"/>
    <property type="match status" value="1"/>
</dbReference>
<dbReference type="InterPro" id="IPR036869">
    <property type="entry name" value="J_dom_sf"/>
</dbReference>
<evidence type="ECO:0000313" key="20">
    <source>
        <dbReference type="EMBL" id="KAK4476407.1"/>
    </source>
</evidence>
<evidence type="ECO:0000259" key="17">
    <source>
        <dbReference type="PROSITE" id="PS50011"/>
    </source>
</evidence>
<dbReference type="Proteomes" id="UP001291926">
    <property type="component" value="Unassembled WGS sequence"/>
</dbReference>
<dbReference type="SUPFAM" id="SSF49493">
    <property type="entry name" value="HSP40/DnaJ peptide-binding domain"/>
    <property type="match status" value="2"/>
</dbReference>
<evidence type="ECO:0000256" key="4">
    <source>
        <dbReference type="ARBA" id="ARBA00022723"/>
    </source>
</evidence>
<keyword evidence="8 16" id="KW-0863">Zinc-finger</keyword>
<evidence type="ECO:0000256" key="1">
    <source>
        <dbReference type="ARBA" id="ARBA00004479"/>
    </source>
</evidence>
<proteinExistence type="inferred from homology"/>
<evidence type="ECO:0000256" key="13">
    <source>
        <dbReference type="ARBA" id="ARBA00023180"/>
    </source>
</evidence>
<dbReference type="NCBIfam" id="NF008035">
    <property type="entry name" value="PRK10767.1"/>
    <property type="match status" value="1"/>
</dbReference>
<dbReference type="Pfam" id="PF13947">
    <property type="entry name" value="GUB_WAK_bind"/>
    <property type="match status" value="1"/>
</dbReference>
<evidence type="ECO:0000256" key="14">
    <source>
        <dbReference type="ARBA" id="ARBA00047558"/>
    </source>
</evidence>
<protein>
    <submittedName>
        <fullName evidence="20">Uncharacterized protein</fullName>
    </submittedName>
</protein>
<dbReference type="InterPro" id="IPR012724">
    <property type="entry name" value="DnaJ"/>
</dbReference>
<dbReference type="HAMAP" id="MF_01152">
    <property type="entry name" value="DnaJ"/>
    <property type="match status" value="1"/>
</dbReference>
<feature type="domain" description="CR-type" evidence="19">
    <location>
        <begin position="229"/>
        <end position="307"/>
    </location>
</feature>
<evidence type="ECO:0000256" key="3">
    <source>
        <dbReference type="ARBA" id="ARBA00022679"/>
    </source>
</evidence>
<dbReference type="InterPro" id="IPR001623">
    <property type="entry name" value="DnaJ_domain"/>
</dbReference>
<dbReference type="SMART" id="SM00220">
    <property type="entry name" value="S_TKc"/>
    <property type="match status" value="1"/>
</dbReference>
<dbReference type="PROSITE" id="PS00636">
    <property type="entry name" value="DNAJ_1"/>
    <property type="match status" value="1"/>
</dbReference>
<dbReference type="Gene3D" id="2.60.260.20">
    <property type="entry name" value="Urease metallochaperone UreE, N-terminal domain"/>
    <property type="match status" value="2"/>
</dbReference>
<dbReference type="Gene3D" id="2.10.230.10">
    <property type="entry name" value="Heat shock protein DnaJ, cysteine-rich domain"/>
    <property type="match status" value="1"/>
</dbReference>
<evidence type="ECO:0000256" key="12">
    <source>
        <dbReference type="ARBA" id="ARBA00023157"/>
    </source>
</evidence>
<keyword evidence="12" id="KW-1015">Disulfide bond</keyword>
<evidence type="ECO:0000313" key="21">
    <source>
        <dbReference type="Proteomes" id="UP001291926"/>
    </source>
</evidence>
<dbReference type="Gene3D" id="1.10.287.110">
    <property type="entry name" value="DnaJ domain"/>
    <property type="match status" value="1"/>
</dbReference>
<keyword evidence="9" id="KW-0418">Kinase</keyword>
<dbReference type="CDD" id="cd10719">
    <property type="entry name" value="DnaJ_zf"/>
    <property type="match status" value="1"/>
</dbReference>
<keyword evidence="11" id="KW-0067">ATP-binding</keyword>
<dbReference type="PANTHER" id="PTHR27005:SF515">
    <property type="entry name" value="WALL-ASSOCIATED RECEPTOR KINASE-LIKE 10-RELATED"/>
    <property type="match status" value="1"/>
</dbReference>
<evidence type="ECO:0000256" key="6">
    <source>
        <dbReference type="ARBA" id="ARBA00022737"/>
    </source>
</evidence>